<name>A0A2N1PPQ3_9BACT</name>
<keyword evidence="2 3" id="KW-0808">Transferase</keyword>
<dbReference type="InterPro" id="IPR000794">
    <property type="entry name" value="Beta-ketoacyl_synthase"/>
</dbReference>
<dbReference type="InterPro" id="IPR016039">
    <property type="entry name" value="Thiolase-like"/>
</dbReference>
<reference evidence="5 6" key="1">
    <citation type="journal article" date="2017" name="ISME J.">
        <title>Potential for microbial H2 and metal transformations associated with novel bacteria and archaea in deep terrestrial subsurface sediments.</title>
        <authorList>
            <person name="Hernsdorf A.W."/>
            <person name="Amano Y."/>
            <person name="Miyakawa K."/>
            <person name="Ise K."/>
            <person name="Suzuki Y."/>
            <person name="Anantharaman K."/>
            <person name="Probst A."/>
            <person name="Burstein D."/>
            <person name="Thomas B.C."/>
            <person name="Banfield J.F."/>
        </authorList>
    </citation>
    <scope>NUCLEOTIDE SEQUENCE [LARGE SCALE GENOMIC DNA]</scope>
    <source>
        <strain evidence="5">HGW-Wallbacteria-1</strain>
    </source>
</reference>
<dbReference type="SMART" id="SM00825">
    <property type="entry name" value="PKS_KS"/>
    <property type="match status" value="1"/>
</dbReference>
<protein>
    <recommendedName>
        <fullName evidence="4">Ketosynthase family 3 (KS3) domain-containing protein</fullName>
    </recommendedName>
</protein>
<organism evidence="5 6">
    <name type="scientific">Candidatus Wallbacteria bacterium HGW-Wallbacteria-1</name>
    <dbReference type="NCBI Taxonomy" id="2013854"/>
    <lineage>
        <taxon>Bacteria</taxon>
        <taxon>Candidatus Walliibacteriota</taxon>
    </lineage>
</organism>
<comment type="caution">
    <text evidence="5">The sequence shown here is derived from an EMBL/GenBank/DDBJ whole genome shotgun (WGS) entry which is preliminary data.</text>
</comment>
<accession>A0A2N1PPQ3</accession>
<dbReference type="GO" id="GO:0006633">
    <property type="term" value="P:fatty acid biosynthetic process"/>
    <property type="evidence" value="ECO:0007669"/>
    <property type="project" value="TreeGrafter"/>
</dbReference>
<gene>
    <name evidence="5" type="ORF">CVV64_10125</name>
</gene>
<dbReference type="EMBL" id="PGXC01000006">
    <property type="protein sequence ID" value="PKK90314.1"/>
    <property type="molecule type" value="Genomic_DNA"/>
</dbReference>
<dbReference type="Proteomes" id="UP000233256">
    <property type="component" value="Unassembled WGS sequence"/>
</dbReference>
<feature type="domain" description="Ketosynthase family 3 (KS3)" evidence="4">
    <location>
        <begin position="5"/>
        <end position="457"/>
    </location>
</feature>
<evidence type="ECO:0000313" key="6">
    <source>
        <dbReference type="Proteomes" id="UP000233256"/>
    </source>
</evidence>
<dbReference type="PANTHER" id="PTHR11712">
    <property type="entry name" value="POLYKETIDE SYNTHASE-RELATED"/>
    <property type="match status" value="1"/>
</dbReference>
<evidence type="ECO:0000313" key="5">
    <source>
        <dbReference type="EMBL" id="PKK90314.1"/>
    </source>
</evidence>
<dbReference type="PROSITE" id="PS52004">
    <property type="entry name" value="KS3_2"/>
    <property type="match status" value="1"/>
</dbReference>
<evidence type="ECO:0000256" key="3">
    <source>
        <dbReference type="RuleBase" id="RU003694"/>
    </source>
</evidence>
<dbReference type="Gene3D" id="3.40.47.10">
    <property type="match status" value="2"/>
</dbReference>
<dbReference type="AlphaFoldDB" id="A0A2N1PPQ3"/>
<dbReference type="Pfam" id="PF02801">
    <property type="entry name" value="Ketoacyl-synt_C"/>
    <property type="match status" value="1"/>
</dbReference>
<dbReference type="InterPro" id="IPR020841">
    <property type="entry name" value="PKS_Beta-ketoAc_synthase_dom"/>
</dbReference>
<proteinExistence type="inferred from homology"/>
<dbReference type="SUPFAM" id="SSF53901">
    <property type="entry name" value="Thiolase-like"/>
    <property type="match status" value="2"/>
</dbReference>
<comment type="similarity">
    <text evidence="1 3">Belongs to the thiolase-like superfamily. Beta-ketoacyl-ACP synthases family.</text>
</comment>
<dbReference type="InterPro" id="IPR014030">
    <property type="entry name" value="Ketoacyl_synth_N"/>
</dbReference>
<dbReference type="InterPro" id="IPR014031">
    <property type="entry name" value="Ketoacyl_synth_C"/>
</dbReference>
<evidence type="ECO:0000259" key="4">
    <source>
        <dbReference type="PROSITE" id="PS52004"/>
    </source>
</evidence>
<dbReference type="GO" id="GO:0004315">
    <property type="term" value="F:3-oxoacyl-[acyl-carrier-protein] synthase activity"/>
    <property type="evidence" value="ECO:0007669"/>
    <property type="project" value="TreeGrafter"/>
</dbReference>
<evidence type="ECO:0000256" key="2">
    <source>
        <dbReference type="ARBA" id="ARBA00022679"/>
    </source>
</evidence>
<dbReference type="Pfam" id="PF00109">
    <property type="entry name" value="ketoacyl-synt"/>
    <property type="match status" value="1"/>
</dbReference>
<dbReference type="PANTHER" id="PTHR11712:SF336">
    <property type="entry name" value="3-OXOACYL-[ACYL-CARRIER-PROTEIN] SYNTHASE, MITOCHONDRIAL"/>
    <property type="match status" value="1"/>
</dbReference>
<sequence length="458" mass="49049">MVKNRDSIVITGAGFITPLGDSPEKIFHRMKSNECAAAPIVSHDCSTMPASMGGAVDDSVIDSYKLDRIKFKLYNRYLKMGVIATANALQDANLSFSSQNSSLSVDSALSGNSAAASDSLTYPEHRRGVFVSTGINGENAEGLFEAFKTSGDRNIDLRQYTCDGIGNVHPQWILASLSNNLIFFLTSEFNLRGDNNNTTYDPAGGFHMLGAAVRSLECGACDIAVVTGTDSVLNWQAQDDLSKIGILQPCDGGPKNHRMAPFTSDARGALPGEAACSLVLEKKSAALNRGARILCEIRSTSSHCTAWNSILPNPDGSDTFFVLNELMRQIPPEAELVINLNGMGCPAWDNAERTGVRKALKSLNNENSDVGRKVLCSTTKAWFCHTYSASFILDTAITAMALATDQLIPPHTAPDHDPDTDTEMLTFIDTFKSGMAEYAICLGQGPGGNTGGVLLEKA</sequence>
<evidence type="ECO:0000256" key="1">
    <source>
        <dbReference type="ARBA" id="ARBA00008467"/>
    </source>
</evidence>